<sequence>METEKKKYFFDRFPQIENRKTKKFVPPAGKQLSSFRILSNTAFPVLLFFPGVRPIYFRRLLTFFIIPERHS</sequence>
<name>U2MIS3_9BACT</name>
<dbReference type="PATRIC" id="fig|1081904.3.peg.1921"/>
<evidence type="ECO:0000313" key="2">
    <source>
        <dbReference type="Proteomes" id="UP000016600"/>
    </source>
</evidence>
<dbReference type="EMBL" id="AWET01000044">
    <property type="protein sequence ID" value="ERJ99148.1"/>
    <property type="molecule type" value="Genomic_DNA"/>
</dbReference>
<organism evidence="1 2">
    <name type="scientific">Hoylesella pleuritidis F0068</name>
    <dbReference type="NCBI Taxonomy" id="1081904"/>
    <lineage>
        <taxon>Bacteria</taxon>
        <taxon>Pseudomonadati</taxon>
        <taxon>Bacteroidota</taxon>
        <taxon>Bacteroidia</taxon>
        <taxon>Bacteroidales</taxon>
        <taxon>Prevotellaceae</taxon>
        <taxon>Hoylesella</taxon>
    </lineage>
</organism>
<dbReference type="AlphaFoldDB" id="U2MIS3"/>
<accession>U2MIS3</accession>
<evidence type="ECO:0000313" key="1">
    <source>
        <dbReference type="EMBL" id="ERJ99148.1"/>
    </source>
</evidence>
<gene>
    <name evidence="1" type="ORF">HMPREF1218_1146</name>
</gene>
<reference evidence="1 2" key="1">
    <citation type="submission" date="2013-08" db="EMBL/GenBank/DDBJ databases">
        <authorList>
            <person name="Durkin A.S."/>
            <person name="Haft D.R."/>
            <person name="McCorrison J."/>
            <person name="Torralba M."/>
            <person name="Gillis M."/>
            <person name="Haft D.H."/>
            <person name="Methe B."/>
            <person name="Sutton G."/>
            <person name="Nelson K.E."/>
        </authorList>
    </citation>
    <scope>NUCLEOTIDE SEQUENCE [LARGE SCALE GENOMIC DNA]</scope>
    <source>
        <strain evidence="1 2">F0068</strain>
    </source>
</reference>
<keyword evidence="2" id="KW-1185">Reference proteome</keyword>
<protein>
    <submittedName>
        <fullName evidence="1">Uncharacterized protein</fullName>
    </submittedName>
</protein>
<proteinExistence type="predicted"/>
<comment type="caution">
    <text evidence="1">The sequence shown here is derived from an EMBL/GenBank/DDBJ whole genome shotgun (WGS) entry which is preliminary data.</text>
</comment>
<dbReference type="Proteomes" id="UP000016600">
    <property type="component" value="Unassembled WGS sequence"/>
</dbReference>